<keyword evidence="4" id="KW-1185">Reference proteome</keyword>
<dbReference type="SUPFAM" id="SSF53271">
    <property type="entry name" value="PRTase-like"/>
    <property type="match status" value="1"/>
</dbReference>
<evidence type="ECO:0000256" key="1">
    <source>
        <dbReference type="ARBA" id="ARBA00008007"/>
    </source>
</evidence>
<dbReference type="AlphaFoldDB" id="A0AAJ6AHC6"/>
<dbReference type="GeneID" id="83694495"/>
<dbReference type="PANTHER" id="PTHR47505">
    <property type="entry name" value="DNA UTILIZATION PROTEIN YHGH"/>
    <property type="match status" value="1"/>
</dbReference>
<dbReference type="GO" id="GO:0016757">
    <property type="term" value="F:glycosyltransferase activity"/>
    <property type="evidence" value="ECO:0007669"/>
    <property type="project" value="UniProtKB-KW"/>
</dbReference>
<dbReference type="Gene3D" id="3.40.50.2020">
    <property type="match status" value="1"/>
</dbReference>
<dbReference type="Proteomes" id="UP001224674">
    <property type="component" value="Chromosome"/>
</dbReference>
<dbReference type="InterPro" id="IPR029057">
    <property type="entry name" value="PRTase-like"/>
</dbReference>
<dbReference type="CDD" id="cd06223">
    <property type="entry name" value="PRTases_typeI"/>
    <property type="match status" value="1"/>
</dbReference>
<gene>
    <name evidence="3" type="ORF">QDX21_00340</name>
</gene>
<proteinExistence type="inferred from homology"/>
<sequence>MSTAGRELAGILMPRICVVCQRRDATAEHLCHHCRQTVMPQLLHPERAESWAPSLPFIPGTDRPLPVVATGQYTRELARMILAFKDHSRTGLHRLLAPALARSMLVARDLVWDAVAQQYGTSATQLPVVAVPIPSSAASWRRRGFDPLDTLVTRAPVPGIIRQRQFLRHRWRLNARTSHAGRTAAQRVTAAERKFWVRRGIAQQLTGYPVMIVDDVLTTGATLAGATRVLEAAGWEVLAAAVIATVEKHSHDDLS</sequence>
<keyword evidence="3" id="KW-0808">Transferase</keyword>
<dbReference type="EMBL" id="CP122566">
    <property type="protein sequence ID" value="WGH93305.1"/>
    <property type="molecule type" value="Genomic_DNA"/>
</dbReference>
<dbReference type="InterPro" id="IPR000836">
    <property type="entry name" value="PRTase_dom"/>
</dbReference>
<feature type="domain" description="Phosphoribosyltransferase" evidence="2">
    <location>
        <begin position="193"/>
        <end position="245"/>
    </location>
</feature>
<accession>A0AAJ6AHC6</accession>
<name>A0AAJ6AHC6_9MICC</name>
<dbReference type="RefSeq" id="WP_158524590.1">
    <property type="nucleotide sequence ID" value="NZ_CP122563.1"/>
</dbReference>
<keyword evidence="3" id="KW-0328">Glycosyltransferase</keyword>
<evidence type="ECO:0000313" key="4">
    <source>
        <dbReference type="Proteomes" id="UP001224674"/>
    </source>
</evidence>
<dbReference type="InterPro" id="IPR051910">
    <property type="entry name" value="ComF/GntX_DNA_util-trans"/>
</dbReference>
<dbReference type="PANTHER" id="PTHR47505:SF1">
    <property type="entry name" value="DNA UTILIZATION PROTEIN YHGH"/>
    <property type="match status" value="1"/>
</dbReference>
<evidence type="ECO:0000313" key="3">
    <source>
        <dbReference type="EMBL" id="WGH93305.1"/>
    </source>
</evidence>
<comment type="similarity">
    <text evidence="1">Belongs to the ComF/GntX family.</text>
</comment>
<protein>
    <submittedName>
        <fullName evidence="3">Phosphoribosyltransferase family protein</fullName>
    </submittedName>
</protein>
<dbReference type="Pfam" id="PF00156">
    <property type="entry name" value="Pribosyltran"/>
    <property type="match status" value="1"/>
</dbReference>
<reference evidence="3 4" key="1">
    <citation type="submission" date="2023-03" db="EMBL/GenBank/DDBJ databases">
        <title>Complete genome sequences of several Auritidibacter ignavus strains isolated from ear infections.</title>
        <authorList>
            <person name="Baehr T."/>
            <person name="Baumhoegger A.M."/>
        </authorList>
    </citation>
    <scope>NUCLEOTIDE SEQUENCE [LARGE SCALE GENOMIC DNA]</scope>
    <source>
        <strain evidence="3 4">BABAE-6</strain>
    </source>
</reference>
<organism evidence="3 4">
    <name type="scientific">Auritidibacter ignavus</name>
    <dbReference type="NCBI Taxonomy" id="678932"/>
    <lineage>
        <taxon>Bacteria</taxon>
        <taxon>Bacillati</taxon>
        <taxon>Actinomycetota</taxon>
        <taxon>Actinomycetes</taxon>
        <taxon>Micrococcales</taxon>
        <taxon>Micrococcaceae</taxon>
        <taxon>Auritidibacter</taxon>
    </lineage>
</organism>
<evidence type="ECO:0000259" key="2">
    <source>
        <dbReference type="Pfam" id="PF00156"/>
    </source>
</evidence>